<proteinExistence type="predicted"/>
<reference evidence="1 2" key="1">
    <citation type="submission" date="2012-10" db="EMBL/GenBank/DDBJ databases">
        <title>Genome sequence of Vibrio Cholerae HENC-02.</title>
        <authorList>
            <person name="Eppinger M."/>
            <person name="Hasan N.A."/>
            <person name="Sengamalay N."/>
            <person name="Hine E."/>
            <person name="Su Q."/>
            <person name="Daugherty S.C."/>
            <person name="Young S."/>
            <person name="Sadzewicz L."/>
            <person name="Tallon L."/>
            <person name="Cebula T.A."/>
            <person name="Ravel J."/>
            <person name="Colwell R.R."/>
        </authorList>
    </citation>
    <scope>NUCLEOTIDE SEQUENCE [LARGE SCALE GENOMIC DNA]</scope>
    <source>
        <strain evidence="1 2">HENC-02</strain>
    </source>
</reference>
<comment type="caution">
    <text evidence="1">The sequence shown here is derived from an EMBL/GenBank/DDBJ whole genome shotgun (WGS) entry which is preliminary data.</text>
</comment>
<dbReference type="EMBL" id="AJSR01002927">
    <property type="protein sequence ID" value="EKM20507.1"/>
    <property type="molecule type" value="Genomic_DNA"/>
</dbReference>
<dbReference type="AlphaFoldDB" id="A0A454CM28"/>
<gene>
    <name evidence="1" type="ORF">VCHENC02_0547</name>
</gene>
<sequence length="18" mass="2087">MDKTELIKRLEELGIGLE</sequence>
<dbReference type="Proteomes" id="UP000008367">
    <property type="component" value="Unassembled WGS sequence"/>
</dbReference>
<organism evidence="1 2">
    <name type="scientific">Vibrio harveyi</name>
    <name type="common">Beneckea harveyi</name>
    <dbReference type="NCBI Taxonomy" id="669"/>
    <lineage>
        <taxon>Bacteria</taxon>
        <taxon>Pseudomonadati</taxon>
        <taxon>Pseudomonadota</taxon>
        <taxon>Gammaproteobacteria</taxon>
        <taxon>Vibrionales</taxon>
        <taxon>Vibrionaceae</taxon>
        <taxon>Vibrio</taxon>
    </lineage>
</organism>
<name>A0A454CM28_VIBHA</name>
<evidence type="ECO:0000313" key="1">
    <source>
        <dbReference type="EMBL" id="EKM20507.1"/>
    </source>
</evidence>
<feature type="non-terminal residue" evidence="1">
    <location>
        <position position="18"/>
    </location>
</feature>
<protein>
    <submittedName>
        <fullName evidence="1">Uncharacterized protein</fullName>
    </submittedName>
</protein>
<accession>A0A454CM28</accession>
<evidence type="ECO:0000313" key="2">
    <source>
        <dbReference type="Proteomes" id="UP000008367"/>
    </source>
</evidence>